<evidence type="ECO:0000256" key="3">
    <source>
        <dbReference type="ARBA" id="ARBA00022692"/>
    </source>
</evidence>
<dbReference type="PANTHER" id="PTHR43791:SF26">
    <property type="entry name" value="ALLANTOATE TRANSPORTER, PUTATIVE (AFU_ORTHOLOGUE AFUA_5G09470)-RELATED"/>
    <property type="match status" value="1"/>
</dbReference>
<evidence type="ECO:0000256" key="5">
    <source>
        <dbReference type="ARBA" id="ARBA00022989"/>
    </source>
</evidence>
<dbReference type="InterPro" id="IPR007219">
    <property type="entry name" value="XnlR_reg_dom"/>
</dbReference>
<dbReference type="PANTHER" id="PTHR43791">
    <property type="entry name" value="PERMEASE-RELATED"/>
    <property type="match status" value="1"/>
</dbReference>
<evidence type="ECO:0000256" key="1">
    <source>
        <dbReference type="ARBA" id="ARBA00004141"/>
    </source>
</evidence>
<dbReference type="InterPro" id="IPR036259">
    <property type="entry name" value="MFS_trans_sf"/>
</dbReference>
<feature type="transmembrane region" description="Helical" evidence="10">
    <location>
        <begin position="132"/>
        <end position="150"/>
    </location>
</feature>
<evidence type="ECO:0008006" key="15">
    <source>
        <dbReference type="Google" id="ProtNLM"/>
    </source>
</evidence>
<feature type="transmembrane region" description="Helical" evidence="10">
    <location>
        <begin position="391"/>
        <end position="411"/>
    </location>
</feature>
<dbReference type="Gene3D" id="1.20.1250.20">
    <property type="entry name" value="MFS general substrate transporter like domains"/>
    <property type="match status" value="1"/>
</dbReference>
<evidence type="ECO:0000256" key="4">
    <source>
        <dbReference type="ARBA" id="ARBA00022723"/>
    </source>
</evidence>
<evidence type="ECO:0000256" key="6">
    <source>
        <dbReference type="ARBA" id="ARBA00023136"/>
    </source>
</evidence>
<feature type="transmembrane region" description="Helical" evidence="10">
    <location>
        <begin position="451"/>
        <end position="472"/>
    </location>
</feature>
<dbReference type="InterPro" id="IPR011701">
    <property type="entry name" value="MFS"/>
</dbReference>
<feature type="transmembrane region" description="Helical" evidence="10">
    <location>
        <begin position="254"/>
        <end position="274"/>
    </location>
</feature>
<dbReference type="CDD" id="cd00067">
    <property type="entry name" value="GAL4"/>
    <property type="match status" value="1"/>
</dbReference>
<dbReference type="GO" id="GO:0000981">
    <property type="term" value="F:DNA-binding transcription factor activity, RNA polymerase II-specific"/>
    <property type="evidence" value="ECO:0007669"/>
    <property type="project" value="InterPro"/>
</dbReference>
<dbReference type="Pfam" id="PF00172">
    <property type="entry name" value="Zn_clus"/>
    <property type="match status" value="1"/>
</dbReference>
<feature type="compositionally biased region" description="Polar residues" evidence="9">
    <location>
        <begin position="571"/>
        <end position="580"/>
    </location>
</feature>
<dbReference type="GO" id="GO:0022857">
    <property type="term" value="F:transmembrane transporter activity"/>
    <property type="evidence" value="ECO:0007669"/>
    <property type="project" value="InterPro"/>
</dbReference>
<dbReference type="InterPro" id="IPR036864">
    <property type="entry name" value="Zn2-C6_fun-type_DNA-bd_sf"/>
</dbReference>
<keyword evidence="6 10" id="KW-0472">Membrane</keyword>
<dbReference type="PROSITE" id="PS50048">
    <property type="entry name" value="ZN2_CY6_FUNGAL_2"/>
    <property type="match status" value="1"/>
</dbReference>
<dbReference type="Proteomes" id="UP000073492">
    <property type="component" value="Unassembled WGS sequence"/>
</dbReference>
<dbReference type="GO" id="GO:0006351">
    <property type="term" value="P:DNA-templated transcription"/>
    <property type="evidence" value="ECO:0007669"/>
    <property type="project" value="InterPro"/>
</dbReference>
<evidence type="ECO:0000256" key="9">
    <source>
        <dbReference type="SAM" id="MobiDB-lite"/>
    </source>
</evidence>
<evidence type="ECO:0000259" key="12">
    <source>
        <dbReference type="PROSITE" id="PS50850"/>
    </source>
</evidence>
<keyword evidence="5 10" id="KW-1133">Transmembrane helix</keyword>
<evidence type="ECO:0000259" key="11">
    <source>
        <dbReference type="PROSITE" id="PS50048"/>
    </source>
</evidence>
<dbReference type="Pfam" id="PF04082">
    <property type="entry name" value="Fungal_trans"/>
    <property type="match status" value="1"/>
</dbReference>
<comment type="subcellular location">
    <subcellularLocation>
        <location evidence="1">Membrane</location>
        <topology evidence="1">Multi-pass membrane protein</topology>
    </subcellularLocation>
</comment>
<feature type="region of interest" description="Disordered" evidence="9">
    <location>
        <begin position="1"/>
        <end position="54"/>
    </location>
</feature>
<keyword evidence="3 10" id="KW-0812">Transmembrane</keyword>
<keyword evidence="7" id="KW-0539">Nucleus</keyword>
<gene>
    <name evidence="13" type="ORF">AC579_10542</name>
</gene>
<protein>
    <recommendedName>
        <fullName evidence="15">Zn(2)-C6 fungal-type domain-containing protein</fullName>
    </recommendedName>
</protein>
<evidence type="ECO:0000313" key="13">
    <source>
        <dbReference type="EMBL" id="KXT14073.1"/>
    </source>
</evidence>
<feature type="transmembrane region" description="Helical" evidence="10">
    <location>
        <begin position="91"/>
        <end position="108"/>
    </location>
</feature>
<dbReference type="GO" id="GO:0003677">
    <property type="term" value="F:DNA binding"/>
    <property type="evidence" value="ECO:0007669"/>
    <property type="project" value="InterPro"/>
</dbReference>
<dbReference type="SUPFAM" id="SSF57701">
    <property type="entry name" value="Zn2/Cys6 DNA-binding domain"/>
    <property type="match status" value="1"/>
</dbReference>
<feature type="transmembrane region" description="Helical" evidence="10">
    <location>
        <begin position="192"/>
        <end position="211"/>
    </location>
</feature>
<dbReference type="OrthoDB" id="9986881at2759"/>
<evidence type="ECO:0000256" key="7">
    <source>
        <dbReference type="ARBA" id="ARBA00023242"/>
    </source>
</evidence>
<keyword evidence="14" id="KW-1185">Reference proteome</keyword>
<dbReference type="GO" id="GO:0016020">
    <property type="term" value="C:membrane"/>
    <property type="evidence" value="ECO:0007669"/>
    <property type="project" value="UniProtKB-SubCell"/>
</dbReference>
<organism evidence="13 14">
    <name type="scientific">Pseudocercospora musae</name>
    <dbReference type="NCBI Taxonomy" id="113226"/>
    <lineage>
        <taxon>Eukaryota</taxon>
        <taxon>Fungi</taxon>
        <taxon>Dikarya</taxon>
        <taxon>Ascomycota</taxon>
        <taxon>Pezizomycotina</taxon>
        <taxon>Dothideomycetes</taxon>
        <taxon>Dothideomycetidae</taxon>
        <taxon>Mycosphaerellales</taxon>
        <taxon>Mycosphaerellaceae</taxon>
        <taxon>Pseudocercospora</taxon>
    </lineage>
</organism>
<comment type="similarity">
    <text evidence="8">Belongs to the major facilitator superfamily. Allantoate permease family.</text>
</comment>
<feature type="compositionally biased region" description="Basic and acidic residues" evidence="9">
    <location>
        <begin position="27"/>
        <end position="43"/>
    </location>
</feature>
<feature type="transmembrane region" description="Helical" evidence="10">
    <location>
        <begin position="359"/>
        <end position="379"/>
    </location>
</feature>
<dbReference type="Pfam" id="PF07690">
    <property type="entry name" value="MFS_1"/>
    <property type="match status" value="1"/>
</dbReference>
<feature type="compositionally biased region" description="Low complexity" evidence="9">
    <location>
        <begin position="559"/>
        <end position="570"/>
    </location>
</feature>
<feature type="transmembrane region" description="Helical" evidence="10">
    <location>
        <begin position="223"/>
        <end position="242"/>
    </location>
</feature>
<dbReference type="SUPFAM" id="SSF103473">
    <property type="entry name" value="MFS general substrate transporter"/>
    <property type="match status" value="1"/>
</dbReference>
<proteinExistence type="inferred from homology"/>
<evidence type="ECO:0000256" key="2">
    <source>
        <dbReference type="ARBA" id="ARBA00022448"/>
    </source>
</evidence>
<feature type="domain" description="Zn(2)-C6 fungal-type" evidence="11">
    <location>
        <begin position="588"/>
        <end position="617"/>
    </location>
</feature>
<sequence length="1150" mass="128409">MGIFKRSNANAATHEEVVVGSSSTSPERVDGAAKDIETVHHESPSIGEDQPQKWKVSKTGDGDAAMALFNSPSELHEPIDPEEEKKLVRKIDLMILPYLAVCYAFFYIDKTTLSYAAIFGIRKDLNLVGTEYSWLSSIFYFGFLAWALPTNLLLQRLPVGKYLGFNIFLWGFFLMLQAVAKNFTSLAVLRAFAGAAEACSDPAFMLVTAMWYTRRQQPIRMGLWYTANGFGIALGGLLGFGIGNIKGSLPSWKYEFIIIGALCCIWGIVMFILLPDSPVTAKGLSQREKRIAVERMRNDQTGVENKHFKWYQVREAFLDPKIYLFFLLGMVCNIPNGGISNFGTIIIKGFGFSTLVTTLMQIPYGFIIAVSILVCVYLNDYMSRKGRQTRCYFILLFLLPNIAGAFGLRFLPQSHQGGRLACYYLTGPYNAAFCMILSMTTANTAGHTKKVLTNGVLFLGYCTGNIAGPFFYKTDQSPTYELGIWSMIVSHLIEFVVSMQEGGLEGRDLDSTAFSDMTDRENMNFRLPTLIDISHRSRFFHHLSELPQMSDAIPAMPTSNGNGNGNSNSNVSPREASQGQKRQRAKQACEPCRLRKRRCDGNQPCNMCTQFEYKCYFEKHPRKRSKLVEQHAIADAQLTLPAHADIKAEAASNGPTTEDLSKMRALEANSGIAFTRLLGMKLDPSSGPKLFTFGWNLGKNTYQPPPAVDITTILDRNQMHAVARLFFQNVHPIYGFLDKEWVMKCISRRWIRPEECAVPDHILCGVAAIGILFSPDGALVTVLPRLVDAQKQALESTSTMQPPNLMDVQSWILRCLALRVTDHPHATWIATCTTMHLVESVGLQLEASTSVLHPAANDSNNPELRRRAFWIARMLNSWVSFEYGRTRVALRGITAQLPTSGESDYTTDYINLYSISCCLDPEQSDKAGQWEEFLSQLDAYEPPHDGIALSKANLALCGYRRLRLANPNLSPDVINKIINIGLGGLDAARRMAEQGMPWWHVANVPFQVICVFLAMDGRESLSHLSTAMRTLEFVVERFHTVAMKEALKTARFLVRLSKRRKDEDSEVLGLSLQKAAAEDPAPENLEGAQPQKKIPNGSKVDGMDELPRDPATVSSNEDWNMDMLDSQFDWNYFLTNDIPAFGTIAPDGTM</sequence>
<evidence type="ECO:0000256" key="10">
    <source>
        <dbReference type="SAM" id="Phobius"/>
    </source>
</evidence>
<keyword evidence="2" id="KW-0813">Transport</keyword>
<dbReference type="SMART" id="SM00066">
    <property type="entry name" value="GAL4"/>
    <property type="match status" value="1"/>
</dbReference>
<dbReference type="PROSITE" id="PS00463">
    <property type="entry name" value="ZN2_CY6_FUNGAL_1"/>
    <property type="match status" value="1"/>
</dbReference>
<evidence type="ECO:0000313" key="14">
    <source>
        <dbReference type="Proteomes" id="UP000073492"/>
    </source>
</evidence>
<accession>A0A139IH46</accession>
<dbReference type="FunFam" id="1.20.1250.20:FF:000064">
    <property type="entry name" value="MFS allantoate transporter"/>
    <property type="match status" value="1"/>
</dbReference>
<dbReference type="EMBL" id="LFZO01000095">
    <property type="protein sequence ID" value="KXT14073.1"/>
    <property type="molecule type" value="Genomic_DNA"/>
</dbReference>
<feature type="region of interest" description="Disordered" evidence="9">
    <location>
        <begin position="551"/>
        <end position="589"/>
    </location>
</feature>
<keyword evidence="4" id="KW-0479">Metal-binding</keyword>
<dbReference type="PROSITE" id="PS50850">
    <property type="entry name" value="MFS"/>
    <property type="match status" value="1"/>
</dbReference>
<name>A0A139IH46_9PEZI</name>
<dbReference type="InterPro" id="IPR001138">
    <property type="entry name" value="Zn2Cys6_DnaBD"/>
</dbReference>
<dbReference type="GO" id="GO:0008270">
    <property type="term" value="F:zinc ion binding"/>
    <property type="evidence" value="ECO:0007669"/>
    <property type="project" value="InterPro"/>
</dbReference>
<feature type="transmembrane region" description="Helical" evidence="10">
    <location>
        <begin position="322"/>
        <end position="347"/>
    </location>
</feature>
<dbReference type="AlphaFoldDB" id="A0A139IH46"/>
<dbReference type="CDD" id="cd12148">
    <property type="entry name" value="fungal_TF_MHR"/>
    <property type="match status" value="1"/>
</dbReference>
<evidence type="ECO:0000256" key="8">
    <source>
        <dbReference type="ARBA" id="ARBA00037968"/>
    </source>
</evidence>
<feature type="transmembrane region" description="Helical" evidence="10">
    <location>
        <begin position="162"/>
        <end position="180"/>
    </location>
</feature>
<comment type="caution">
    <text evidence="13">The sequence shown here is derived from an EMBL/GenBank/DDBJ whole genome shotgun (WGS) entry which is preliminary data.</text>
</comment>
<dbReference type="InterPro" id="IPR020846">
    <property type="entry name" value="MFS_dom"/>
</dbReference>
<reference evidence="13 14" key="1">
    <citation type="submission" date="2015-07" db="EMBL/GenBank/DDBJ databases">
        <title>Comparative genomics of the Sigatoka disease complex on banana suggests a link between parallel evolutionary changes in Pseudocercospora fijiensis and Pseudocercospora eumusae and increased virulence on the banana host.</title>
        <authorList>
            <person name="Chang T.-C."/>
            <person name="Salvucci A."/>
            <person name="Crous P.W."/>
            <person name="Stergiopoulos I."/>
        </authorList>
    </citation>
    <scope>NUCLEOTIDE SEQUENCE [LARGE SCALE GENOMIC DNA]</scope>
    <source>
        <strain evidence="13 14">CBS 116634</strain>
    </source>
</reference>
<feature type="region of interest" description="Disordered" evidence="9">
    <location>
        <begin position="1076"/>
        <end position="1118"/>
    </location>
</feature>
<feature type="domain" description="Major facilitator superfamily (MFS) profile" evidence="12">
    <location>
        <begin position="95"/>
        <end position="501"/>
    </location>
</feature>
<dbReference type="Gene3D" id="4.10.240.10">
    <property type="entry name" value="Zn(2)-C6 fungal-type DNA-binding domain"/>
    <property type="match status" value="1"/>
</dbReference>
<feature type="transmembrane region" description="Helical" evidence="10">
    <location>
        <begin position="423"/>
        <end position="439"/>
    </location>
</feature>